<dbReference type="Gene3D" id="3.90.226.10">
    <property type="entry name" value="2-enoyl-CoA Hydratase, Chain A, domain 1"/>
    <property type="match status" value="1"/>
</dbReference>
<dbReference type="NCBIfam" id="NF006452">
    <property type="entry name" value="PRK08788.1"/>
    <property type="match status" value="1"/>
</dbReference>
<dbReference type="GO" id="GO:0006635">
    <property type="term" value="P:fatty acid beta-oxidation"/>
    <property type="evidence" value="ECO:0007669"/>
    <property type="project" value="TreeGrafter"/>
</dbReference>
<keyword evidence="2" id="KW-0456">Lyase</keyword>
<dbReference type="EC" id="4.2.1.17" evidence="2"/>
<dbReference type="PANTHER" id="PTHR11941:SF54">
    <property type="entry name" value="ENOYL-COA HYDRATASE, MITOCHONDRIAL"/>
    <property type="match status" value="1"/>
</dbReference>
<dbReference type="SUPFAM" id="SSF52096">
    <property type="entry name" value="ClpP/crotonase"/>
    <property type="match status" value="1"/>
</dbReference>
<gene>
    <name evidence="2" type="primary">echA8_14</name>
    <name evidence="2" type="ORF">GALL_385440</name>
</gene>
<comment type="caution">
    <text evidence="2">The sequence shown here is derived from an EMBL/GenBank/DDBJ whole genome shotgun (WGS) entry which is preliminary data.</text>
</comment>
<dbReference type="AlphaFoldDB" id="A0A1J5Q961"/>
<dbReference type="CDD" id="cd06558">
    <property type="entry name" value="crotonase-like"/>
    <property type="match status" value="1"/>
</dbReference>
<dbReference type="Pfam" id="PF00378">
    <property type="entry name" value="ECH_1"/>
    <property type="match status" value="1"/>
</dbReference>
<organism evidence="2">
    <name type="scientific">mine drainage metagenome</name>
    <dbReference type="NCBI Taxonomy" id="410659"/>
    <lineage>
        <taxon>unclassified sequences</taxon>
        <taxon>metagenomes</taxon>
        <taxon>ecological metagenomes</taxon>
    </lineage>
</organism>
<reference evidence="2" key="1">
    <citation type="submission" date="2016-10" db="EMBL/GenBank/DDBJ databases">
        <title>Sequence of Gallionella enrichment culture.</title>
        <authorList>
            <person name="Poehlein A."/>
            <person name="Muehling M."/>
            <person name="Daniel R."/>
        </authorList>
    </citation>
    <scope>NUCLEOTIDE SEQUENCE</scope>
</reference>
<dbReference type="Gene3D" id="6.20.390.30">
    <property type="match status" value="1"/>
</dbReference>
<dbReference type="PANTHER" id="PTHR11941">
    <property type="entry name" value="ENOYL-COA HYDRATASE-RELATED"/>
    <property type="match status" value="1"/>
</dbReference>
<evidence type="ECO:0000313" key="2">
    <source>
        <dbReference type="EMBL" id="OIQ79714.1"/>
    </source>
</evidence>
<dbReference type="InterPro" id="IPR029045">
    <property type="entry name" value="ClpP/crotonase-like_dom_sf"/>
</dbReference>
<dbReference type="PROSITE" id="PS00166">
    <property type="entry name" value="ENOYL_COA_HYDRATASE"/>
    <property type="match status" value="1"/>
</dbReference>
<dbReference type="InterPro" id="IPR001753">
    <property type="entry name" value="Enoyl-CoA_hydra/iso"/>
</dbReference>
<dbReference type="GO" id="GO:0004300">
    <property type="term" value="F:enoyl-CoA hydratase activity"/>
    <property type="evidence" value="ECO:0007669"/>
    <property type="project" value="UniProtKB-EC"/>
</dbReference>
<accession>A0A1J5Q961</accession>
<evidence type="ECO:0000256" key="1">
    <source>
        <dbReference type="ARBA" id="ARBA00005254"/>
    </source>
</evidence>
<comment type="similarity">
    <text evidence="1">Belongs to the enoyl-CoA hydratase/isomerase family.</text>
</comment>
<name>A0A1J5Q961_9ZZZZ</name>
<dbReference type="InterPro" id="IPR018376">
    <property type="entry name" value="Enoyl-CoA_hyd/isom_CS"/>
</dbReference>
<proteinExistence type="inferred from homology"/>
<protein>
    <submittedName>
        <fullName evidence="2">Putative enoyl-CoA hydratase echA8</fullName>
        <ecNumber evidence="2">4.2.1.17</ecNumber>
    </submittedName>
</protein>
<dbReference type="EMBL" id="MLJW01001170">
    <property type="protein sequence ID" value="OIQ79714.1"/>
    <property type="molecule type" value="Genomic_DNA"/>
</dbReference>
<sequence>MSGIDVNVVALTEPAVETRFDPALHTLWIAMAIQKNRPQNFSRLLLQSLQDLMERVGSSQGVWGDSASEPPIHYAVLRSSHPEYFSVGGDLGHFLDCIRRGDSEALRNYSMQCLDMVYRWATSITRRSTTIALVQGRALGGGFETALSADYIIAEQQAEFGLPEILFGLFPCTGAMSLLARRIGVNAAEKMMRNGRIYSADELHEMGIVDQVCPAGAGERATREFILEHGKRRKARHALQQAKSRMTSLNYDELTTVVNDWVDAAMRLTDNEMRVLDTLVKMQRSEFAH</sequence>